<dbReference type="CDD" id="cd01949">
    <property type="entry name" value="GGDEF"/>
    <property type="match status" value="1"/>
</dbReference>
<gene>
    <name evidence="3" type="ORF">GCM10011403_28770</name>
</gene>
<dbReference type="SUPFAM" id="SSF55073">
    <property type="entry name" value="Nucleotide cyclase"/>
    <property type="match status" value="1"/>
</dbReference>
<protein>
    <submittedName>
        <fullName evidence="3">GGDEF domain-containing protein</fullName>
    </submittedName>
</protein>
<dbReference type="PANTHER" id="PTHR43102">
    <property type="entry name" value="SLR1143 PROTEIN"/>
    <property type="match status" value="1"/>
</dbReference>
<comment type="caution">
    <text evidence="3">The sequence shown here is derived from an EMBL/GenBank/DDBJ whole genome shotgun (WGS) entry which is preliminary data.</text>
</comment>
<evidence type="ECO:0000259" key="2">
    <source>
        <dbReference type="PROSITE" id="PS50887"/>
    </source>
</evidence>
<dbReference type="InterPro" id="IPR000160">
    <property type="entry name" value="GGDEF_dom"/>
</dbReference>
<dbReference type="AlphaFoldDB" id="A0A916QN48"/>
<dbReference type="OrthoDB" id="9812358at2"/>
<dbReference type="GO" id="GO:0003824">
    <property type="term" value="F:catalytic activity"/>
    <property type="evidence" value="ECO:0007669"/>
    <property type="project" value="UniProtKB-ARBA"/>
</dbReference>
<dbReference type="SUPFAM" id="SSF55781">
    <property type="entry name" value="GAF domain-like"/>
    <property type="match status" value="1"/>
</dbReference>
<reference evidence="3" key="1">
    <citation type="journal article" date="2014" name="Int. J. Syst. Evol. Microbiol.">
        <title>Complete genome sequence of Corynebacterium casei LMG S-19264T (=DSM 44701T), isolated from a smear-ripened cheese.</title>
        <authorList>
            <consortium name="US DOE Joint Genome Institute (JGI-PGF)"/>
            <person name="Walter F."/>
            <person name="Albersmeier A."/>
            <person name="Kalinowski J."/>
            <person name="Ruckert C."/>
        </authorList>
    </citation>
    <scope>NUCLEOTIDE SEQUENCE</scope>
    <source>
        <strain evidence="3">CGMCC 1.15425</strain>
    </source>
</reference>
<evidence type="ECO:0000313" key="3">
    <source>
        <dbReference type="EMBL" id="GFZ83379.1"/>
    </source>
</evidence>
<dbReference type="Pfam" id="PF01590">
    <property type="entry name" value="GAF"/>
    <property type="match status" value="1"/>
</dbReference>
<dbReference type="EMBL" id="BMIY01000014">
    <property type="protein sequence ID" value="GFZ83379.1"/>
    <property type="molecule type" value="Genomic_DNA"/>
</dbReference>
<accession>A0A916QN48</accession>
<dbReference type="Proteomes" id="UP000627715">
    <property type="component" value="Unassembled WGS sequence"/>
</dbReference>
<dbReference type="SMART" id="SM00267">
    <property type="entry name" value="GGDEF"/>
    <property type="match status" value="1"/>
</dbReference>
<dbReference type="InterPro" id="IPR003018">
    <property type="entry name" value="GAF"/>
</dbReference>
<dbReference type="SMART" id="SM00065">
    <property type="entry name" value="GAF"/>
    <property type="match status" value="1"/>
</dbReference>
<keyword evidence="4" id="KW-1185">Reference proteome</keyword>
<evidence type="ECO:0000256" key="1">
    <source>
        <dbReference type="ARBA" id="ARBA00001946"/>
    </source>
</evidence>
<dbReference type="Gene3D" id="3.30.450.40">
    <property type="match status" value="1"/>
</dbReference>
<dbReference type="InterPro" id="IPR029016">
    <property type="entry name" value="GAF-like_dom_sf"/>
</dbReference>
<reference evidence="3" key="2">
    <citation type="submission" date="2020-09" db="EMBL/GenBank/DDBJ databases">
        <authorList>
            <person name="Sun Q."/>
            <person name="Zhou Y."/>
        </authorList>
    </citation>
    <scope>NUCLEOTIDE SEQUENCE</scope>
    <source>
        <strain evidence="3">CGMCC 1.15425</strain>
    </source>
</reference>
<dbReference type="NCBIfam" id="TIGR00254">
    <property type="entry name" value="GGDEF"/>
    <property type="match status" value="1"/>
</dbReference>
<dbReference type="FunFam" id="3.30.70.270:FF:000001">
    <property type="entry name" value="Diguanylate cyclase domain protein"/>
    <property type="match status" value="1"/>
</dbReference>
<organism evidence="3 4">
    <name type="scientific">Pseudohongiella nitratireducens</name>
    <dbReference type="NCBI Taxonomy" id="1768907"/>
    <lineage>
        <taxon>Bacteria</taxon>
        <taxon>Pseudomonadati</taxon>
        <taxon>Pseudomonadota</taxon>
        <taxon>Gammaproteobacteria</taxon>
        <taxon>Pseudomonadales</taxon>
        <taxon>Pseudohongiellaceae</taxon>
        <taxon>Pseudohongiella</taxon>
    </lineage>
</organism>
<dbReference type="PANTHER" id="PTHR43102:SF2">
    <property type="entry name" value="GAF DOMAIN-CONTAINING PROTEIN"/>
    <property type="match status" value="1"/>
</dbReference>
<comment type="cofactor">
    <cofactor evidence="1">
        <name>Mg(2+)</name>
        <dbReference type="ChEBI" id="CHEBI:18420"/>
    </cofactor>
</comment>
<sequence>MIPPSLPKDEQARLKELRSLDLLDTASEERFDRLTRIASRLFDVPIALVTLVDEERQWFKSSVGLDAPETSREISFCGHVILDDRVMVVENTDTDERFCDNPLTQGAPHIRFYAGCPLRSLDGCNLGTLCLIDSIPRSFTDSEIELLQDLAALAEREIELTQLAHEDELTNISNRRGFKIQGNECLRHCSRRELPVSVVYIDVNDFKQINDKYGHAEGDRTLSIIADCMRALCRKSDVVARVGGDEFAAMLADTTREGAERVLVRFRALLEDMCLDQSLPYDIALSFGIVEFDPERHSNLAELMEEGDQLMYQQKKQAKSANIQ</sequence>
<name>A0A916QN48_9GAMM</name>
<evidence type="ECO:0000313" key="4">
    <source>
        <dbReference type="Proteomes" id="UP000627715"/>
    </source>
</evidence>
<dbReference type="Gene3D" id="3.30.70.270">
    <property type="match status" value="1"/>
</dbReference>
<dbReference type="Pfam" id="PF00990">
    <property type="entry name" value="GGDEF"/>
    <property type="match status" value="1"/>
</dbReference>
<dbReference type="InterPro" id="IPR029787">
    <property type="entry name" value="Nucleotide_cyclase"/>
</dbReference>
<feature type="domain" description="GGDEF" evidence="2">
    <location>
        <begin position="194"/>
        <end position="324"/>
    </location>
</feature>
<proteinExistence type="predicted"/>
<dbReference type="RefSeq" id="WP_068810753.1">
    <property type="nucleotide sequence ID" value="NZ_BMIY01000014.1"/>
</dbReference>
<dbReference type="InterPro" id="IPR043128">
    <property type="entry name" value="Rev_trsase/Diguanyl_cyclase"/>
</dbReference>
<dbReference type="PROSITE" id="PS50887">
    <property type="entry name" value="GGDEF"/>
    <property type="match status" value="1"/>
</dbReference>